<protein>
    <submittedName>
        <fullName evidence="2">GNAT family N-acetyltransferase</fullName>
    </submittedName>
</protein>
<dbReference type="SUPFAM" id="SSF55729">
    <property type="entry name" value="Acyl-CoA N-acyltransferases (Nat)"/>
    <property type="match status" value="2"/>
</dbReference>
<sequence>MKLLPATAAEHGRLAALIAASHRDVAERFGLNADNCPNHPSSCTPQWLADEAERGQRYLVARVAGETVGCVAVDFPADGESLHLNRLSVLPAWRRRGIGEALTRAVLEVAANYGTPRVSIGIIAAHAELEHWYARLGFVAGVTRRFEHQPFEVRYMACAVPQASTPTLYETARLRCRRWRPEDVVALQAVYGDADAMRWAGDGRAITAAECEAWRRVTAINYATRGHGMFALEARDGSGVIGFCGLVHPGGQIEPEAKYALARQHWGQGLASEALQGLLGWAAARGLGPVIATVAEPNHASRRVLSKAGLQEVARRDEDDGVPTLIYAAAPGQSLA</sequence>
<evidence type="ECO:0000259" key="1">
    <source>
        <dbReference type="PROSITE" id="PS51186"/>
    </source>
</evidence>
<reference evidence="2" key="1">
    <citation type="submission" date="2017-08" db="EMBL/GenBank/DDBJ databases">
        <authorList>
            <person name="Imhoff J.F."/>
            <person name="Rahn T."/>
            <person name="Kuenzel S."/>
            <person name="Neulinger S.C."/>
        </authorList>
    </citation>
    <scope>NUCLEOTIDE SEQUENCE</scope>
    <source>
        <strain evidence="2">IM 151</strain>
    </source>
</reference>
<gene>
    <name evidence="2" type="ORF">CKO43_18515</name>
</gene>
<dbReference type="Gene3D" id="3.40.630.30">
    <property type="match status" value="2"/>
</dbReference>
<dbReference type="CDD" id="cd04301">
    <property type="entry name" value="NAT_SF"/>
    <property type="match status" value="1"/>
</dbReference>
<proteinExistence type="predicted"/>
<keyword evidence="3" id="KW-1185">Reference proteome</keyword>
<dbReference type="InterPro" id="IPR016181">
    <property type="entry name" value="Acyl_CoA_acyltransferase"/>
</dbReference>
<evidence type="ECO:0000313" key="3">
    <source>
        <dbReference type="Proteomes" id="UP001041814"/>
    </source>
</evidence>
<dbReference type="Pfam" id="PF00583">
    <property type="entry name" value="Acetyltransf_1"/>
    <property type="match status" value="1"/>
</dbReference>
<dbReference type="InterPro" id="IPR000182">
    <property type="entry name" value="GNAT_dom"/>
</dbReference>
<dbReference type="RefSeq" id="WP_200230463.1">
    <property type="nucleotide sequence ID" value="NZ_NRRT01000047.1"/>
</dbReference>
<dbReference type="PANTHER" id="PTHR43792:SF1">
    <property type="entry name" value="N-ACETYLTRANSFERASE DOMAIN-CONTAINING PROTEIN"/>
    <property type="match status" value="1"/>
</dbReference>
<dbReference type="PROSITE" id="PS51186">
    <property type="entry name" value="GNAT"/>
    <property type="match status" value="2"/>
</dbReference>
<accession>A0ABS1DYX5</accession>
<organism evidence="2 3">
    <name type="scientific">Rubrivivax gelatinosus</name>
    <name type="common">Rhodocyclus gelatinosus</name>
    <name type="synonym">Rhodopseudomonas gelatinosa</name>
    <dbReference type="NCBI Taxonomy" id="28068"/>
    <lineage>
        <taxon>Bacteria</taxon>
        <taxon>Pseudomonadati</taxon>
        <taxon>Pseudomonadota</taxon>
        <taxon>Betaproteobacteria</taxon>
        <taxon>Burkholderiales</taxon>
        <taxon>Sphaerotilaceae</taxon>
        <taxon>Rubrivivax</taxon>
    </lineage>
</organism>
<reference evidence="2" key="2">
    <citation type="journal article" date="2020" name="Microorganisms">
        <title>Osmotic Adaptation and Compatible Solute Biosynthesis of Phototrophic Bacteria as Revealed from Genome Analyses.</title>
        <authorList>
            <person name="Imhoff J.F."/>
            <person name="Rahn T."/>
            <person name="Kunzel S."/>
            <person name="Keller A."/>
            <person name="Neulinger S.C."/>
        </authorList>
    </citation>
    <scope>NUCLEOTIDE SEQUENCE</scope>
    <source>
        <strain evidence="2">IM 151</strain>
    </source>
</reference>
<comment type="caution">
    <text evidence="2">The sequence shown here is derived from an EMBL/GenBank/DDBJ whole genome shotgun (WGS) entry which is preliminary data.</text>
</comment>
<dbReference type="Proteomes" id="UP001041814">
    <property type="component" value="Unassembled WGS sequence"/>
</dbReference>
<feature type="domain" description="N-acetyltransferase" evidence="1">
    <location>
        <begin position="174"/>
        <end position="332"/>
    </location>
</feature>
<name>A0ABS1DYX5_RUBGE</name>
<evidence type="ECO:0000313" key="2">
    <source>
        <dbReference type="EMBL" id="MBK1714758.1"/>
    </source>
</evidence>
<feature type="domain" description="N-acetyltransferase" evidence="1">
    <location>
        <begin position="15"/>
        <end position="161"/>
    </location>
</feature>
<dbReference type="InterPro" id="IPR051531">
    <property type="entry name" value="N-acetyltransferase"/>
</dbReference>
<dbReference type="PANTHER" id="PTHR43792">
    <property type="entry name" value="GNAT FAMILY, PUTATIVE (AFU_ORTHOLOGUE AFUA_3G00765)-RELATED-RELATED"/>
    <property type="match status" value="1"/>
</dbReference>
<dbReference type="Pfam" id="PF13302">
    <property type="entry name" value="Acetyltransf_3"/>
    <property type="match status" value="1"/>
</dbReference>
<dbReference type="EMBL" id="NRRU01000080">
    <property type="protein sequence ID" value="MBK1714758.1"/>
    <property type="molecule type" value="Genomic_DNA"/>
</dbReference>